<dbReference type="KEGG" id="aamy:GFC30_1533"/>
<dbReference type="GO" id="GO:0005524">
    <property type="term" value="F:ATP binding"/>
    <property type="evidence" value="ECO:0007669"/>
    <property type="project" value="UniProtKB-KW"/>
</dbReference>
<dbReference type="PIRSF" id="PIRSF003092">
    <property type="entry name" value="MinD"/>
    <property type="match status" value="1"/>
</dbReference>
<evidence type="ECO:0000313" key="3">
    <source>
        <dbReference type="EMBL" id="ANB61493.1"/>
    </source>
</evidence>
<dbReference type="InterPro" id="IPR027417">
    <property type="entry name" value="P-loop_NTPase"/>
</dbReference>
<name>A0A160F6K9_9BACL</name>
<dbReference type="InterPro" id="IPR050625">
    <property type="entry name" value="ParA/MinD_ATPase"/>
</dbReference>
<protein>
    <submittedName>
        <fullName evidence="3">4Fe-4S iron sulfur cluster binding s, NifH/frxC family protein</fullName>
    </submittedName>
</protein>
<dbReference type="Proteomes" id="UP000076865">
    <property type="component" value="Chromosome"/>
</dbReference>
<dbReference type="GO" id="GO:0051782">
    <property type="term" value="P:negative regulation of cell division"/>
    <property type="evidence" value="ECO:0007669"/>
    <property type="project" value="TreeGrafter"/>
</dbReference>
<evidence type="ECO:0000256" key="2">
    <source>
        <dbReference type="ARBA" id="ARBA00022840"/>
    </source>
</evidence>
<dbReference type="AlphaFoldDB" id="A0A160F6K9"/>
<dbReference type="InterPro" id="IPR033875">
    <property type="entry name" value="FlhG"/>
</dbReference>
<evidence type="ECO:0000256" key="1">
    <source>
        <dbReference type="ARBA" id="ARBA00022741"/>
    </source>
</evidence>
<dbReference type="PATRIC" id="fig|294699.3.peg.1555"/>
<dbReference type="CDD" id="cd02038">
    <property type="entry name" value="FlhG-like"/>
    <property type="match status" value="1"/>
</dbReference>
<accession>A0A160F6K9</accession>
<keyword evidence="2" id="KW-0067">ATP-binding</keyword>
<evidence type="ECO:0000313" key="4">
    <source>
        <dbReference type="Proteomes" id="UP000076865"/>
    </source>
</evidence>
<dbReference type="InterPro" id="IPR025501">
    <property type="entry name" value="MinD_FleN"/>
</dbReference>
<dbReference type="Pfam" id="PF10609">
    <property type="entry name" value="ParA"/>
    <property type="match status" value="1"/>
</dbReference>
<reference evidence="3 4" key="1">
    <citation type="journal article" date="2006" name="Syst. Appl. Microbiol.">
        <title>Anoxybacillus amylolyticus sp. nov., a thermophilic amylase producing bacterium isolated from Mount Rittmann (Antarctica).</title>
        <authorList>
            <person name="Poli A."/>
            <person name="Esposito E."/>
            <person name="Lama L."/>
            <person name="Orlando P."/>
            <person name="Nicolaus G."/>
            <person name="de Appolonia F."/>
            <person name="Gambacorta A."/>
            <person name="Nicolaus B."/>
        </authorList>
    </citation>
    <scope>NUCLEOTIDE SEQUENCE [LARGE SCALE GENOMIC DNA]</scope>
    <source>
        <strain evidence="3 4">DSM 15939</strain>
    </source>
</reference>
<proteinExistence type="predicted"/>
<keyword evidence="1" id="KW-0547">Nucleotide-binding</keyword>
<dbReference type="Gene3D" id="3.40.50.300">
    <property type="entry name" value="P-loop containing nucleotide triphosphate hydrolases"/>
    <property type="match status" value="1"/>
</dbReference>
<dbReference type="InterPro" id="IPR033756">
    <property type="entry name" value="YlxH/NBP35"/>
</dbReference>
<dbReference type="GO" id="GO:0009898">
    <property type="term" value="C:cytoplasmic side of plasma membrane"/>
    <property type="evidence" value="ECO:0007669"/>
    <property type="project" value="TreeGrafter"/>
</dbReference>
<keyword evidence="4" id="KW-1185">Reference proteome</keyword>
<sequence length="291" mass="32879">MKMRDQAESLRLRLSRMNKGAETKAIAVMSGKGGVGKSNFSLNFALSLSNRGFHVLLFDMDIGMGNIDILLGQSSHATIIDLFQRRISIQELIRKGPGNLSFISGGTGFAKLFTMDNEKVDYFLEQLQAVSAQYDYFIFDMGAGMSEDRLRLLMAVHEIFVITTPEPTAIMDAYAAMKYIHLQEKRVPLYVIVNRTQTDQEGRDTLQRLKNAMKQFLGKDITKLGFLPEDRAVSKAVISQTPFLLFDPTTKISRAMNELVDRYLANRTIDEAAASRPANFFARLRQFLLER</sequence>
<organism evidence="3 4">
    <name type="scientific">Anoxybacteroides amylolyticum</name>
    <dbReference type="NCBI Taxonomy" id="294699"/>
    <lineage>
        <taxon>Bacteria</taxon>
        <taxon>Bacillati</taxon>
        <taxon>Bacillota</taxon>
        <taxon>Bacilli</taxon>
        <taxon>Bacillales</taxon>
        <taxon>Anoxybacillaceae</taxon>
        <taxon>Anoxybacteroides</taxon>
    </lineage>
</organism>
<dbReference type="EMBL" id="CP015438">
    <property type="protein sequence ID" value="ANB61493.1"/>
    <property type="molecule type" value="Genomic_DNA"/>
</dbReference>
<dbReference type="PANTHER" id="PTHR43384:SF4">
    <property type="entry name" value="CELLULOSE BIOSYNTHESIS PROTEIN BCSQ-RELATED"/>
    <property type="match status" value="1"/>
</dbReference>
<dbReference type="PANTHER" id="PTHR43384">
    <property type="entry name" value="SEPTUM SITE-DETERMINING PROTEIN MIND HOMOLOG, CHLOROPLASTIC-RELATED"/>
    <property type="match status" value="1"/>
</dbReference>
<dbReference type="SUPFAM" id="SSF52540">
    <property type="entry name" value="P-loop containing nucleoside triphosphate hydrolases"/>
    <property type="match status" value="1"/>
</dbReference>
<dbReference type="GO" id="GO:0005829">
    <property type="term" value="C:cytosol"/>
    <property type="evidence" value="ECO:0007669"/>
    <property type="project" value="TreeGrafter"/>
</dbReference>
<gene>
    <name evidence="3" type="ORF">GFC30_1533</name>
</gene>
<dbReference type="GO" id="GO:0016887">
    <property type="term" value="F:ATP hydrolysis activity"/>
    <property type="evidence" value="ECO:0007669"/>
    <property type="project" value="TreeGrafter"/>
</dbReference>